<proteinExistence type="predicted"/>
<dbReference type="RefSeq" id="XP_025489841.1">
    <property type="nucleotide sequence ID" value="XM_025635676.1"/>
</dbReference>
<gene>
    <name evidence="2" type="ORF">BO82DRAFT_356251</name>
</gene>
<sequence>MQQARQEGQKRNNYVQDVGASKSSRCEIEEVLCDSELVKVRYEGKPEEEVDKKENQGENGGVKRLEEFEKQERFGWGASCRWLTEMV</sequence>
<dbReference type="GeneID" id="37138417"/>
<evidence type="ECO:0000256" key="1">
    <source>
        <dbReference type="SAM" id="MobiDB-lite"/>
    </source>
</evidence>
<accession>A0A319C6E2</accession>
<keyword evidence="3" id="KW-1185">Reference proteome</keyword>
<name>A0A319C6E2_9EURO</name>
<feature type="compositionally biased region" description="Polar residues" evidence="1">
    <location>
        <begin position="1"/>
        <end position="15"/>
    </location>
</feature>
<organism evidence="2 3">
    <name type="scientific">Aspergillus uvarum CBS 121591</name>
    <dbReference type="NCBI Taxonomy" id="1448315"/>
    <lineage>
        <taxon>Eukaryota</taxon>
        <taxon>Fungi</taxon>
        <taxon>Dikarya</taxon>
        <taxon>Ascomycota</taxon>
        <taxon>Pezizomycotina</taxon>
        <taxon>Eurotiomycetes</taxon>
        <taxon>Eurotiomycetidae</taxon>
        <taxon>Eurotiales</taxon>
        <taxon>Aspergillaceae</taxon>
        <taxon>Aspergillus</taxon>
        <taxon>Aspergillus subgen. Circumdati</taxon>
    </lineage>
</organism>
<evidence type="ECO:0000313" key="2">
    <source>
        <dbReference type="EMBL" id="PYH79641.1"/>
    </source>
</evidence>
<reference evidence="2 3" key="1">
    <citation type="submission" date="2016-12" db="EMBL/GenBank/DDBJ databases">
        <title>The genomes of Aspergillus section Nigri reveals drivers in fungal speciation.</title>
        <authorList>
            <consortium name="DOE Joint Genome Institute"/>
            <person name="Vesth T.C."/>
            <person name="Nybo J."/>
            <person name="Theobald S."/>
            <person name="Brandl J."/>
            <person name="Frisvad J.C."/>
            <person name="Nielsen K.F."/>
            <person name="Lyhne E.K."/>
            <person name="Kogle M.E."/>
            <person name="Kuo A."/>
            <person name="Riley R."/>
            <person name="Clum A."/>
            <person name="Nolan M."/>
            <person name="Lipzen A."/>
            <person name="Salamov A."/>
            <person name="Henrissat B."/>
            <person name="Wiebenga A."/>
            <person name="De Vries R.P."/>
            <person name="Grigoriev I.V."/>
            <person name="Mortensen U.H."/>
            <person name="Andersen M.R."/>
            <person name="Baker S.E."/>
        </authorList>
    </citation>
    <scope>NUCLEOTIDE SEQUENCE [LARGE SCALE GENOMIC DNA]</scope>
    <source>
        <strain evidence="2 3">CBS 121591</strain>
    </source>
</reference>
<dbReference type="AlphaFoldDB" id="A0A319C6E2"/>
<protein>
    <submittedName>
        <fullName evidence="2">Uncharacterized protein</fullName>
    </submittedName>
</protein>
<evidence type="ECO:0000313" key="3">
    <source>
        <dbReference type="Proteomes" id="UP000248340"/>
    </source>
</evidence>
<feature type="region of interest" description="Disordered" evidence="1">
    <location>
        <begin position="1"/>
        <end position="21"/>
    </location>
</feature>
<dbReference type="Proteomes" id="UP000248340">
    <property type="component" value="Unassembled WGS sequence"/>
</dbReference>
<dbReference type="EMBL" id="KZ821717">
    <property type="protein sequence ID" value="PYH79641.1"/>
    <property type="molecule type" value="Genomic_DNA"/>
</dbReference>
<dbReference type="VEuPathDB" id="FungiDB:BO82DRAFT_356251"/>